<feature type="region of interest" description="Disordered" evidence="1">
    <location>
        <begin position="1"/>
        <end position="80"/>
    </location>
</feature>
<evidence type="ECO:0000256" key="1">
    <source>
        <dbReference type="SAM" id="MobiDB-lite"/>
    </source>
</evidence>
<feature type="compositionally biased region" description="Low complexity" evidence="1">
    <location>
        <begin position="103"/>
        <end position="118"/>
    </location>
</feature>
<dbReference type="Proteomes" id="UP000266841">
    <property type="component" value="Unassembled WGS sequence"/>
</dbReference>
<organism evidence="2 3">
    <name type="scientific">Thalassiosira oceanica</name>
    <name type="common">Marine diatom</name>
    <dbReference type="NCBI Taxonomy" id="159749"/>
    <lineage>
        <taxon>Eukaryota</taxon>
        <taxon>Sar</taxon>
        <taxon>Stramenopiles</taxon>
        <taxon>Ochrophyta</taxon>
        <taxon>Bacillariophyta</taxon>
        <taxon>Coscinodiscophyceae</taxon>
        <taxon>Thalassiosirophycidae</taxon>
        <taxon>Thalassiosirales</taxon>
        <taxon>Thalassiosiraceae</taxon>
        <taxon>Thalassiosira</taxon>
    </lineage>
</organism>
<protein>
    <submittedName>
        <fullName evidence="2">Uncharacterized protein</fullName>
    </submittedName>
</protein>
<feature type="compositionally biased region" description="Basic residues" evidence="1">
    <location>
        <begin position="24"/>
        <end position="34"/>
    </location>
</feature>
<dbReference type="AlphaFoldDB" id="K0T3D8"/>
<gene>
    <name evidence="2" type="ORF">THAOC_06893</name>
</gene>
<name>K0T3D8_THAOC</name>
<feature type="region of interest" description="Disordered" evidence="1">
    <location>
        <begin position="98"/>
        <end position="118"/>
    </location>
</feature>
<accession>K0T3D8</accession>
<reference evidence="2 3" key="1">
    <citation type="journal article" date="2012" name="Genome Biol.">
        <title>Genome and low-iron response of an oceanic diatom adapted to chronic iron limitation.</title>
        <authorList>
            <person name="Lommer M."/>
            <person name="Specht M."/>
            <person name="Roy A.S."/>
            <person name="Kraemer L."/>
            <person name="Andreson R."/>
            <person name="Gutowska M.A."/>
            <person name="Wolf J."/>
            <person name="Bergner S.V."/>
            <person name="Schilhabel M.B."/>
            <person name="Klostermeier U.C."/>
            <person name="Beiko R.G."/>
            <person name="Rosenstiel P."/>
            <person name="Hippler M."/>
            <person name="Laroche J."/>
        </authorList>
    </citation>
    <scope>NUCLEOTIDE SEQUENCE [LARGE SCALE GENOMIC DNA]</scope>
    <source>
        <strain evidence="2 3">CCMP1005</strain>
    </source>
</reference>
<sequence length="118" mass="13081">PTPRVRPSVRGRPRGGPRQQPLRGPRRRRTKRHPERRELERAVRVRRRAARGGGDRGGRHREPVRRRLPDEGEAARECTPVEAEAAPAVSVTLALPPGGWSCGLSTSRRTGCRSTTGT</sequence>
<feature type="compositionally biased region" description="Basic and acidic residues" evidence="1">
    <location>
        <begin position="53"/>
        <end position="76"/>
    </location>
</feature>
<keyword evidence="3" id="KW-1185">Reference proteome</keyword>
<evidence type="ECO:0000313" key="2">
    <source>
        <dbReference type="EMBL" id="EJK71644.1"/>
    </source>
</evidence>
<proteinExistence type="predicted"/>
<evidence type="ECO:0000313" key="3">
    <source>
        <dbReference type="Proteomes" id="UP000266841"/>
    </source>
</evidence>
<dbReference type="EMBL" id="AGNL01006970">
    <property type="protein sequence ID" value="EJK71644.1"/>
    <property type="molecule type" value="Genomic_DNA"/>
</dbReference>
<feature type="non-terminal residue" evidence="2">
    <location>
        <position position="1"/>
    </location>
</feature>
<comment type="caution">
    <text evidence="2">The sequence shown here is derived from an EMBL/GenBank/DDBJ whole genome shotgun (WGS) entry which is preliminary data.</text>
</comment>